<dbReference type="InterPro" id="IPR057006">
    <property type="entry name" value="Phage_TAC_19"/>
</dbReference>
<protein>
    <submittedName>
        <fullName evidence="1">Uncharacterized protein</fullName>
    </submittedName>
</protein>
<dbReference type="NCBIfam" id="NF047360">
    <property type="entry name" value="tail_chap_PVL"/>
    <property type="match status" value="1"/>
</dbReference>
<organism evidence="1 2">
    <name type="scientific">Bacillus thuringiensis serovar andalousiensis</name>
    <dbReference type="NCBI Taxonomy" id="257985"/>
    <lineage>
        <taxon>Bacteria</taxon>
        <taxon>Bacillati</taxon>
        <taxon>Bacillota</taxon>
        <taxon>Bacilli</taxon>
        <taxon>Bacillales</taxon>
        <taxon>Bacillaceae</taxon>
        <taxon>Bacillus</taxon>
        <taxon>Bacillus cereus group</taxon>
    </lineage>
</organism>
<gene>
    <name evidence="1" type="ORF">EVG22_31300</name>
</gene>
<dbReference type="EMBL" id="CP035727">
    <property type="protein sequence ID" value="QIW22464.1"/>
    <property type="molecule type" value="Genomic_DNA"/>
</dbReference>
<dbReference type="AlphaFoldDB" id="A0A6H0TS32"/>
<proteinExistence type="predicted"/>
<dbReference type="RefSeq" id="WP_172555954.1">
    <property type="nucleotide sequence ID" value="NZ_CP035727.2"/>
</dbReference>
<evidence type="ECO:0000313" key="2">
    <source>
        <dbReference type="Proteomes" id="UP000501374"/>
    </source>
</evidence>
<reference evidence="2" key="1">
    <citation type="submission" date="2019-02" db="EMBL/GenBank/DDBJ databases">
        <title>Structural and Functional analysis of Lanthipeptide from Bacillus thuringiensis serovar andalousiensis B23193.</title>
        <authorList>
            <person name="Andreeva J.V."/>
            <person name="Grigoreva A."/>
        </authorList>
    </citation>
    <scope>NUCLEOTIDE SEQUENCE [LARGE SCALE GENOMIC DNA]</scope>
    <source>
        <strain evidence="2">B23193</strain>
    </source>
</reference>
<name>A0A6H0TS32_BACTU</name>
<accession>A0A6H0TS32</accession>
<evidence type="ECO:0000313" key="1">
    <source>
        <dbReference type="EMBL" id="QIW22464.1"/>
    </source>
</evidence>
<sequence length="105" mass="11761">MKLALRIGKENKIFNMPEFISARLIRQAPELADIPNNPGAEDMDKMVQYVVKVYGEQFTLDQYWDGIDARKFLSTTSEVINAIINETVEAASGTPKNGEEENPNA</sequence>
<dbReference type="Proteomes" id="UP000501374">
    <property type="component" value="Chromosome"/>
</dbReference>
<dbReference type="Pfam" id="PF23857">
    <property type="entry name" value="Phage_TAC_19"/>
    <property type="match status" value="1"/>
</dbReference>